<sequence length="488" mass="54581">MSAPPNAEVIAARAEEHQAVLDELSTLEYAPSALKDNESAISSLTTRINDATAKIAVLHKKTKHEHKDFAKLQNSAGRRMWVKIKHGGKQEALEKKLAKEEREFLEALEEEQNAEEARTGLEKERESLQAQNPELQQKAGRHQLLRTRLDLLYRSVFEGFTPDYPYEDEAEEMVRQAEDANANFQTIVNRESQVMTLLANAKTCLNNCVNLLYQAQGWNYNDMFGGGLFSDLFENNALIDAKAYACRGQALVQEAKKKQPLVVDINDVDVAQLDFLVNIVFDNVFTDIMFAQRIQDSLRSVNYGLQRVEKDLNACNQRLAQANSSVRRAVASLTQRRRELEEIRRTILQSLHNHTPVPQIYTEQSEAPEEQLPAYERVAKTPLAASTPSATLSPSSVYSPPPTAPLGSTSRPSSRPNSRPTTPQPQSRPVTPNGVYPQNPYASALLARARDQGTMPDTPQADRSVSQMIRDRRANAGVSAIAQEKNYI</sequence>
<evidence type="ECO:0000256" key="2">
    <source>
        <dbReference type="SAM" id="MobiDB-lite"/>
    </source>
</evidence>
<keyword evidence="1" id="KW-0175">Coiled coil</keyword>
<evidence type="ECO:0000313" key="4">
    <source>
        <dbReference type="Proteomes" id="UP000076738"/>
    </source>
</evidence>
<dbReference type="STRING" id="1330018.A0A167JRH3"/>
<feature type="region of interest" description="Disordered" evidence="2">
    <location>
        <begin position="385"/>
        <end position="467"/>
    </location>
</feature>
<accession>A0A167JRH3</accession>
<organism evidence="3 4">
    <name type="scientific">Calocera viscosa (strain TUFC12733)</name>
    <dbReference type="NCBI Taxonomy" id="1330018"/>
    <lineage>
        <taxon>Eukaryota</taxon>
        <taxon>Fungi</taxon>
        <taxon>Dikarya</taxon>
        <taxon>Basidiomycota</taxon>
        <taxon>Agaricomycotina</taxon>
        <taxon>Dacrymycetes</taxon>
        <taxon>Dacrymycetales</taxon>
        <taxon>Dacrymycetaceae</taxon>
        <taxon>Calocera</taxon>
    </lineage>
</organism>
<feature type="coiled-coil region" evidence="1">
    <location>
        <begin position="305"/>
        <end position="343"/>
    </location>
</feature>
<dbReference type="PANTHER" id="PTHR21974:SF2">
    <property type="entry name" value="RE15880P"/>
    <property type="match status" value="1"/>
</dbReference>
<name>A0A167JRH3_CALVF</name>
<reference evidence="3 4" key="1">
    <citation type="journal article" date="2016" name="Mol. Biol. Evol.">
        <title>Comparative Genomics of Early-Diverging Mushroom-Forming Fungi Provides Insights into the Origins of Lignocellulose Decay Capabilities.</title>
        <authorList>
            <person name="Nagy L.G."/>
            <person name="Riley R."/>
            <person name="Tritt A."/>
            <person name="Adam C."/>
            <person name="Daum C."/>
            <person name="Floudas D."/>
            <person name="Sun H."/>
            <person name="Yadav J.S."/>
            <person name="Pangilinan J."/>
            <person name="Larsson K.H."/>
            <person name="Matsuura K."/>
            <person name="Barry K."/>
            <person name="Labutti K."/>
            <person name="Kuo R."/>
            <person name="Ohm R.A."/>
            <person name="Bhattacharya S.S."/>
            <person name="Shirouzu T."/>
            <person name="Yoshinaga Y."/>
            <person name="Martin F.M."/>
            <person name="Grigoriev I.V."/>
            <person name="Hibbett D.S."/>
        </authorList>
    </citation>
    <scope>NUCLEOTIDE SEQUENCE [LARGE SCALE GENOMIC DNA]</scope>
    <source>
        <strain evidence="3 4">TUFC12733</strain>
    </source>
</reference>
<proteinExistence type="predicted"/>
<dbReference type="Proteomes" id="UP000076738">
    <property type="component" value="Unassembled WGS sequence"/>
</dbReference>
<dbReference type="PANTHER" id="PTHR21974">
    <property type="entry name" value="RE15880P"/>
    <property type="match status" value="1"/>
</dbReference>
<dbReference type="EMBL" id="KV417299">
    <property type="protein sequence ID" value="KZO93830.1"/>
    <property type="molecule type" value="Genomic_DNA"/>
</dbReference>
<dbReference type="AlphaFoldDB" id="A0A167JRH3"/>
<dbReference type="OrthoDB" id="2562743at2759"/>
<feature type="region of interest" description="Disordered" evidence="2">
    <location>
        <begin position="108"/>
        <end position="138"/>
    </location>
</feature>
<feature type="compositionally biased region" description="Polar residues" evidence="2">
    <location>
        <begin position="455"/>
        <end position="467"/>
    </location>
</feature>
<feature type="compositionally biased region" description="Low complexity" evidence="2">
    <location>
        <begin position="408"/>
        <end position="427"/>
    </location>
</feature>
<feature type="compositionally biased region" description="Basic and acidic residues" evidence="2">
    <location>
        <begin position="115"/>
        <end position="127"/>
    </location>
</feature>
<evidence type="ECO:0000313" key="3">
    <source>
        <dbReference type="EMBL" id="KZO93830.1"/>
    </source>
</evidence>
<protein>
    <submittedName>
        <fullName evidence="3">Uncharacterized protein</fullName>
    </submittedName>
</protein>
<evidence type="ECO:0000256" key="1">
    <source>
        <dbReference type="SAM" id="Coils"/>
    </source>
</evidence>
<feature type="compositionally biased region" description="Low complexity" evidence="2">
    <location>
        <begin position="385"/>
        <end position="396"/>
    </location>
</feature>
<keyword evidence="4" id="KW-1185">Reference proteome</keyword>
<gene>
    <name evidence="3" type="ORF">CALVIDRAFT_566298</name>
</gene>